<dbReference type="Proteomes" id="UP000217465">
    <property type="component" value="Unassembled WGS sequence"/>
</dbReference>
<accession>A0A854WBM4</accession>
<organism evidence="1 2">
    <name type="scientific">Streptococcus parauberis</name>
    <dbReference type="NCBI Taxonomy" id="1348"/>
    <lineage>
        <taxon>Bacteria</taxon>
        <taxon>Bacillati</taxon>
        <taxon>Bacillota</taxon>
        <taxon>Bacilli</taxon>
        <taxon>Lactobacillales</taxon>
        <taxon>Streptococcaceae</taxon>
        <taxon>Streptococcus</taxon>
    </lineage>
</organism>
<dbReference type="RefSeq" id="WP_096633937.1">
    <property type="nucleotide sequence ID" value="NZ_NSGR01000010.1"/>
</dbReference>
<comment type="caution">
    <text evidence="1">The sequence shown here is derived from an EMBL/GenBank/DDBJ whole genome shotgun (WGS) entry which is preliminary data.</text>
</comment>
<evidence type="ECO:0008006" key="3">
    <source>
        <dbReference type="Google" id="ProtNLM"/>
    </source>
</evidence>
<gene>
    <name evidence="1" type="ORF">A9Y57_01957</name>
</gene>
<dbReference type="AlphaFoldDB" id="A0A854WBM4"/>
<name>A0A854WBM4_9STRE</name>
<sequence length="79" mass="9548">MPRNSFEKYIIEIRTNEHNHKNQRAHLHIYIHGEEIGSMFLDGEMRDGNMKSKDYKKVSDYVTRNADRFQANWEEFQNS</sequence>
<dbReference type="InterPro" id="IPR025427">
    <property type="entry name" value="DUF4160"/>
</dbReference>
<proteinExistence type="predicted"/>
<evidence type="ECO:0000313" key="1">
    <source>
        <dbReference type="EMBL" id="PCH10667.1"/>
    </source>
</evidence>
<protein>
    <recommendedName>
        <fullName evidence="3">DUF4160 domain-containing protein</fullName>
    </recommendedName>
</protein>
<dbReference type="Pfam" id="PF13711">
    <property type="entry name" value="DUF4160"/>
    <property type="match status" value="1"/>
</dbReference>
<reference evidence="1 2" key="1">
    <citation type="submission" date="2016-06" db="EMBL/GenBank/DDBJ databases">
        <authorList>
            <person name="Haines A.N."/>
            <person name="Council K.R."/>
        </authorList>
    </citation>
    <scope>NUCLEOTIDE SEQUENCE [LARGE SCALE GENOMIC DNA]</scope>
    <source>
        <strain evidence="1 2">SP158-29</strain>
    </source>
</reference>
<evidence type="ECO:0000313" key="2">
    <source>
        <dbReference type="Proteomes" id="UP000217465"/>
    </source>
</evidence>
<dbReference type="EMBL" id="NSGR01000010">
    <property type="protein sequence ID" value="PCH10667.1"/>
    <property type="molecule type" value="Genomic_DNA"/>
</dbReference>